<feature type="domain" description="CMP/dCMP-type deaminase" evidence="3">
    <location>
        <begin position="503"/>
        <end position="618"/>
    </location>
</feature>
<evidence type="ECO:0000313" key="4">
    <source>
        <dbReference type="EMBL" id="WOD43174.1"/>
    </source>
</evidence>
<dbReference type="InterPro" id="IPR016193">
    <property type="entry name" value="Cytidine_deaminase-like"/>
</dbReference>
<dbReference type="Proteomes" id="UP001302486">
    <property type="component" value="Chromosome"/>
</dbReference>
<organism evidence="4 5">
    <name type="scientific">Hwangdonia lutea</name>
    <dbReference type="NCBI Taxonomy" id="3075823"/>
    <lineage>
        <taxon>Bacteria</taxon>
        <taxon>Pseudomonadati</taxon>
        <taxon>Bacteroidota</taxon>
        <taxon>Flavobacteriia</taxon>
        <taxon>Flavobacteriales</taxon>
        <taxon>Flavobacteriaceae</taxon>
        <taxon>Hwangdonia</taxon>
    </lineage>
</organism>
<dbReference type="PROSITE" id="PS51747">
    <property type="entry name" value="CYT_DCMP_DEAMINASES_2"/>
    <property type="match status" value="1"/>
</dbReference>
<dbReference type="AlphaFoldDB" id="A0AA97EMI9"/>
<dbReference type="PANTHER" id="PTHR11086:SF18">
    <property type="entry name" value="DEOXYCYTIDYLATE DEAMINASE"/>
    <property type="match status" value="1"/>
</dbReference>
<protein>
    <recommendedName>
        <fullName evidence="3">CMP/dCMP-type deaminase domain-containing protein</fullName>
    </recommendedName>
</protein>
<accession>A0AA97EMI9</accession>
<evidence type="ECO:0000256" key="1">
    <source>
        <dbReference type="ARBA" id="ARBA00022801"/>
    </source>
</evidence>
<reference evidence="5" key="1">
    <citation type="submission" date="2024-06" db="EMBL/GenBank/DDBJ databases">
        <title>Hwangdonia haimaensis gen. nov., sp. nov., a member of the family Flavobacteriaceae isolated from the haima cold seep.</title>
        <authorList>
            <person name="Li J."/>
        </authorList>
    </citation>
    <scope>NUCLEOTIDE SEQUENCE [LARGE SCALE GENOMIC DNA]</scope>
    <source>
        <strain evidence="5">SCSIO 19198</strain>
    </source>
</reference>
<dbReference type="Gene3D" id="3.40.50.300">
    <property type="entry name" value="P-loop containing nucleotide triphosphate hydrolases"/>
    <property type="match status" value="1"/>
</dbReference>
<dbReference type="GO" id="GO:0005737">
    <property type="term" value="C:cytoplasm"/>
    <property type="evidence" value="ECO:0007669"/>
    <property type="project" value="TreeGrafter"/>
</dbReference>
<dbReference type="InterPro" id="IPR015517">
    <property type="entry name" value="dCMP_deaminase-rel"/>
</dbReference>
<proteinExistence type="predicted"/>
<dbReference type="InterPro" id="IPR002125">
    <property type="entry name" value="CMP_dCMP_dom"/>
</dbReference>
<dbReference type="Pfam" id="PF00383">
    <property type="entry name" value="dCMP_cyt_deam_1"/>
    <property type="match status" value="1"/>
</dbReference>
<dbReference type="InterPro" id="IPR027417">
    <property type="entry name" value="P-loop_NTPase"/>
</dbReference>
<dbReference type="KEGG" id="hws:RNZ46_14375"/>
<dbReference type="SUPFAM" id="SSF53927">
    <property type="entry name" value="Cytidine deaminase-like"/>
    <property type="match status" value="1"/>
</dbReference>
<dbReference type="GO" id="GO:0004132">
    <property type="term" value="F:dCMP deaminase activity"/>
    <property type="evidence" value="ECO:0007669"/>
    <property type="project" value="TreeGrafter"/>
</dbReference>
<dbReference type="PANTHER" id="PTHR11086">
    <property type="entry name" value="DEOXYCYTIDYLATE DEAMINASE-RELATED"/>
    <property type="match status" value="1"/>
</dbReference>
<dbReference type="EMBL" id="CP136521">
    <property type="protein sequence ID" value="WOD43174.1"/>
    <property type="molecule type" value="Genomic_DNA"/>
</dbReference>
<dbReference type="Gene3D" id="3.40.140.10">
    <property type="entry name" value="Cytidine Deaminase, domain 2"/>
    <property type="match status" value="1"/>
</dbReference>
<feature type="region of interest" description="Disordered" evidence="2">
    <location>
        <begin position="649"/>
        <end position="669"/>
    </location>
</feature>
<dbReference type="RefSeq" id="WP_316982862.1">
    <property type="nucleotide sequence ID" value="NZ_CP136521.1"/>
</dbReference>
<evidence type="ECO:0000313" key="5">
    <source>
        <dbReference type="Proteomes" id="UP001302486"/>
    </source>
</evidence>
<evidence type="ECO:0000256" key="2">
    <source>
        <dbReference type="SAM" id="MobiDB-lite"/>
    </source>
</evidence>
<name>A0AA97EMI9_9FLAO</name>
<evidence type="ECO:0000259" key="3">
    <source>
        <dbReference type="PROSITE" id="PS51747"/>
    </source>
</evidence>
<keyword evidence="5" id="KW-1185">Reference proteome</keyword>
<sequence>MSLNNFYKLRKNFILLGLTGKMRSGSDVIVDFLKQENLDKEQMKFFLDFQETYKGISDSEASKIRRINDFFQHDGNWVKFDVLDYRNVLLLFMLHHNYHNDSQKFAENLSNWICRLGNYKDDYSEKDKFITPRFGGTVGIANGSDKFLKTEFKETIVEPLEKLDITFKEDNLLEFLEKSEDNFFFNKNYKEFANLFYKQLDAYSPFLRHKLMHVTAYCLRRFGTLEIETIKDDSEDLGLSHIYSIANAINRLIKIHRKASEDENNDKVAHVIIDRLKNSYELMYFKEKYSGFYMVASNCNETERKKRIKEKYQDQEFSTDKEENLKLISDLDETEYKVGEFKKGIFDSFDVENCVQKADYHTYLNKVEDNDTIITQYLNAAKKRKGKELEKTNEFYVYQPVSLQILKLIALIQQPGLITPTYIERIMQIAHTTKLNSGCISRQVGAVVTDSSFSVKGIGWNDVPQGQAPCANRDLRDLMNNKEKDFTQFELGDTEHEYDDGKSFNEKIKDDYSKASDNLNANLEGRPCAFCFKTFHNKYEGVDNQVHTRSLHAEENAMLQIAKNGGQGLHKGNLFTTASPCELCSKKAFQLGIKNIFYIDLYPGISQKHILQGGMKSTSNPNVYQFQGVIGRGYQKLYEPFMTIKDETALRSGIQPTPKSKSKEKVESK</sequence>
<keyword evidence="1" id="KW-0378">Hydrolase</keyword>
<gene>
    <name evidence="4" type="ORF">RNZ46_14375</name>
</gene>